<keyword evidence="1" id="KW-0812">Transmembrane</keyword>
<evidence type="ECO:0000256" key="1">
    <source>
        <dbReference type="SAM" id="Phobius"/>
    </source>
</evidence>
<proteinExistence type="predicted"/>
<dbReference type="EMBL" id="BARV01006938">
    <property type="protein sequence ID" value="GAI17956.1"/>
    <property type="molecule type" value="Genomic_DNA"/>
</dbReference>
<feature type="transmembrane region" description="Helical" evidence="1">
    <location>
        <begin position="140"/>
        <end position="161"/>
    </location>
</feature>
<sequence>MIIECPECGTKNSTLEPPKLDRKYRCGQCGAVITFLQAADAQDDTTYVPPTANKLSVAKVETGARAAENTSGQRTLPVVPKGIVEYRGRGREISRSSRKNQKLIKEWIIHADLPSTFMKQREKFVNVPADKRETRQGLQVLYILLGLFITMLVVGLVLFFTQYY</sequence>
<protein>
    <recommendedName>
        <fullName evidence="3">TFIIB-type domain-containing protein</fullName>
    </recommendedName>
</protein>
<name>X1MIU2_9ZZZZ</name>
<keyword evidence="1" id="KW-0472">Membrane</keyword>
<evidence type="ECO:0008006" key="3">
    <source>
        <dbReference type="Google" id="ProtNLM"/>
    </source>
</evidence>
<dbReference type="AlphaFoldDB" id="X1MIU2"/>
<dbReference type="Gene3D" id="2.30.30.380">
    <property type="entry name" value="Zn-finger domain of Sec23/24"/>
    <property type="match status" value="1"/>
</dbReference>
<organism evidence="2">
    <name type="scientific">marine sediment metagenome</name>
    <dbReference type="NCBI Taxonomy" id="412755"/>
    <lineage>
        <taxon>unclassified sequences</taxon>
        <taxon>metagenomes</taxon>
        <taxon>ecological metagenomes</taxon>
    </lineage>
</organism>
<evidence type="ECO:0000313" key="2">
    <source>
        <dbReference type="EMBL" id="GAI17956.1"/>
    </source>
</evidence>
<comment type="caution">
    <text evidence="2">The sequence shown here is derived from an EMBL/GenBank/DDBJ whole genome shotgun (WGS) entry which is preliminary data.</text>
</comment>
<keyword evidence="1" id="KW-1133">Transmembrane helix</keyword>
<reference evidence="2" key="1">
    <citation type="journal article" date="2014" name="Front. Microbiol.">
        <title>High frequency of phylogenetically diverse reductive dehalogenase-homologous genes in deep subseafloor sedimentary metagenomes.</title>
        <authorList>
            <person name="Kawai M."/>
            <person name="Futagami T."/>
            <person name="Toyoda A."/>
            <person name="Takaki Y."/>
            <person name="Nishi S."/>
            <person name="Hori S."/>
            <person name="Arai W."/>
            <person name="Tsubouchi T."/>
            <person name="Morono Y."/>
            <person name="Uchiyama I."/>
            <person name="Ito T."/>
            <person name="Fujiyama A."/>
            <person name="Inagaki F."/>
            <person name="Takami H."/>
        </authorList>
    </citation>
    <scope>NUCLEOTIDE SEQUENCE</scope>
    <source>
        <strain evidence="2">Expedition CK06-06</strain>
    </source>
</reference>
<gene>
    <name evidence="2" type="ORF">S06H3_14196</name>
</gene>
<accession>X1MIU2</accession>